<dbReference type="PANTHER" id="PTHR42886:SF29">
    <property type="entry name" value="PUMMELIG, ISOFORM A"/>
    <property type="match status" value="1"/>
</dbReference>
<dbReference type="PANTHER" id="PTHR42886">
    <property type="entry name" value="RE40534P-RELATED"/>
    <property type="match status" value="1"/>
</dbReference>
<evidence type="ECO:0000259" key="1">
    <source>
        <dbReference type="Pfam" id="PF00561"/>
    </source>
</evidence>
<protein>
    <submittedName>
        <fullName evidence="2">Proline iminopeptidase</fullName>
    </submittedName>
</protein>
<gene>
    <name evidence="2" type="ORF">SAMN02799620_00635</name>
</gene>
<evidence type="ECO:0000313" key="3">
    <source>
        <dbReference type="Proteomes" id="UP000199707"/>
    </source>
</evidence>
<sequence>MKAVSVRSRDEVALHVGVVGDGPDVVMLSGGPGCVNYLADEELAPRGVRAWYPEPRGVGRSEGGPHDLAQAIDDLEAIRAALDIKSWIALGHSFGSDLAVRYALDHPESVSAVIGIAGHGLHKDRIWSAVYEAARHTEDEFAIEWNPAVHRSLNDSFGEWIHEPTLFRRLADTEVPMTFVAAADDIRPDWPLRQLAALVPRGRFLQQADVPHNFWSTHPSQWVRSVSALCGDELTQLQVLPRDLT</sequence>
<dbReference type="Gene3D" id="3.40.50.1820">
    <property type="entry name" value="alpha/beta hydrolase"/>
    <property type="match status" value="1"/>
</dbReference>
<dbReference type="SUPFAM" id="SSF53474">
    <property type="entry name" value="alpha/beta-Hydrolases"/>
    <property type="match status" value="1"/>
</dbReference>
<reference evidence="3" key="1">
    <citation type="submission" date="2016-10" db="EMBL/GenBank/DDBJ databases">
        <authorList>
            <person name="Varghese N."/>
            <person name="Submissions S."/>
        </authorList>
    </citation>
    <scope>NUCLEOTIDE SEQUENCE [LARGE SCALE GENOMIC DNA]</scope>
    <source>
        <strain evidence="3">UNC267MFSha1.1M11</strain>
    </source>
</reference>
<feature type="domain" description="AB hydrolase-1" evidence="1">
    <location>
        <begin position="25"/>
        <end position="133"/>
    </location>
</feature>
<dbReference type="STRING" id="1502745.SAMN02799620_00635"/>
<evidence type="ECO:0000313" key="2">
    <source>
        <dbReference type="EMBL" id="SCX03739.1"/>
    </source>
</evidence>
<dbReference type="EMBL" id="FMUB01000001">
    <property type="protein sequence ID" value="SCX03739.1"/>
    <property type="molecule type" value="Genomic_DNA"/>
</dbReference>
<dbReference type="RefSeq" id="WP_090353701.1">
    <property type="nucleotide sequence ID" value="NZ_FMUB01000001.1"/>
</dbReference>
<name>A0A1G4VAG8_9MYCO</name>
<dbReference type="InterPro" id="IPR000073">
    <property type="entry name" value="AB_hydrolase_1"/>
</dbReference>
<dbReference type="AlphaFoldDB" id="A0A1G4VAG8"/>
<organism evidence="2 3">
    <name type="scientific">Mycolicibacterium fluoranthenivorans</name>
    <dbReference type="NCBI Taxonomy" id="258505"/>
    <lineage>
        <taxon>Bacteria</taxon>
        <taxon>Bacillati</taxon>
        <taxon>Actinomycetota</taxon>
        <taxon>Actinomycetes</taxon>
        <taxon>Mycobacteriales</taxon>
        <taxon>Mycobacteriaceae</taxon>
        <taxon>Mycolicibacterium</taxon>
    </lineage>
</organism>
<dbReference type="GO" id="GO:0003824">
    <property type="term" value="F:catalytic activity"/>
    <property type="evidence" value="ECO:0007669"/>
    <property type="project" value="UniProtKB-ARBA"/>
</dbReference>
<dbReference type="InterPro" id="IPR029058">
    <property type="entry name" value="AB_hydrolase_fold"/>
</dbReference>
<dbReference type="Pfam" id="PF00561">
    <property type="entry name" value="Abhydrolase_1"/>
    <property type="match status" value="1"/>
</dbReference>
<dbReference type="Proteomes" id="UP000199707">
    <property type="component" value="Unassembled WGS sequence"/>
</dbReference>
<proteinExistence type="predicted"/>
<accession>A0A1G4VAG8</accession>